<reference evidence="1 2" key="1">
    <citation type="submission" date="2015-11" db="EMBL/GenBank/DDBJ databases">
        <title>Draft Genome Sequence of the Strain BR 10423 (Rhizobium sp.) isolated from nodules of Mimosa pudica.</title>
        <authorList>
            <person name="Barauna A.C."/>
            <person name="Zilli J.E."/>
            <person name="Simoes-Araujo J.L."/>
            <person name="Reis V.M."/>
            <person name="James E.K."/>
            <person name="Reis F.B.Jr."/>
            <person name="Rouws L.F."/>
            <person name="Passos S.R."/>
            <person name="Gois S.R."/>
        </authorList>
    </citation>
    <scope>NUCLEOTIDE SEQUENCE [LARGE SCALE GENOMIC DNA]</scope>
    <source>
        <strain evidence="1 2">BR10423</strain>
    </source>
</reference>
<gene>
    <name evidence="1" type="ORF">AS026_28105</name>
</gene>
<sequence length="82" mass="9659">MPKAQTGSVLSDYGLPVELDTPVADAARQVMIEPRYFRKVLSSQEFSLIVRYRTHLNFDRLRHWIRSRIIFMPPLEKPSCPW</sequence>
<evidence type="ECO:0000313" key="2">
    <source>
        <dbReference type="Proteomes" id="UP000068164"/>
    </source>
</evidence>
<evidence type="ECO:0000313" key="1">
    <source>
        <dbReference type="EMBL" id="KWV59709.1"/>
    </source>
</evidence>
<keyword evidence="2" id="KW-1185">Reference proteome</keyword>
<accession>A0A109K2P1</accession>
<name>A0A109K2P1_9HYPH</name>
<dbReference type="Proteomes" id="UP000068164">
    <property type="component" value="Unassembled WGS sequence"/>
</dbReference>
<proteinExistence type="predicted"/>
<dbReference type="AlphaFoldDB" id="A0A109K2P1"/>
<organism evidence="1 2">
    <name type="scientific">Rhizobium altiplani</name>
    <dbReference type="NCBI Taxonomy" id="1864509"/>
    <lineage>
        <taxon>Bacteria</taxon>
        <taxon>Pseudomonadati</taxon>
        <taxon>Pseudomonadota</taxon>
        <taxon>Alphaproteobacteria</taxon>
        <taxon>Hyphomicrobiales</taxon>
        <taxon>Rhizobiaceae</taxon>
        <taxon>Rhizobium/Agrobacterium group</taxon>
        <taxon>Rhizobium</taxon>
    </lineage>
</organism>
<protein>
    <submittedName>
        <fullName evidence="1">Uncharacterized protein</fullName>
    </submittedName>
</protein>
<comment type="caution">
    <text evidence="1">The sequence shown here is derived from an EMBL/GenBank/DDBJ whole genome shotgun (WGS) entry which is preliminary data.</text>
</comment>
<dbReference type="EMBL" id="LNCD01000008">
    <property type="protein sequence ID" value="KWV59709.1"/>
    <property type="molecule type" value="Genomic_DNA"/>
</dbReference>